<dbReference type="EMBL" id="LGCM01000005">
    <property type="protein sequence ID" value="KPL91271.1"/>
    <property type="molecule type" value="Genomic_DNA"/>
</dbReference>
<proteinExistence type="predicted"/>
<dbReference type="CDD" id="cd12797">
    <property type="entry name" value="M23_peptidase"/>
    <property type="match status" value="1"/>
</dbReference>
<evidence type="ECO:0000313" key="4">
    <source>
        <dbReference type="Proteomes" id="UP000050501"/>
    </source>
</evidence>
<dbReference type="InterPro" id="IPR011055">
    <property type="entry name" value="Dup_hybrid_motif"/>
</dbReference>
<evidence type="ECO:0000259" key="2">
    <source>
        <dbReference type="PROSITE" id="PS51782"/>
    </source>
</evidence>
<keyword evidence="4" id="KW-1185">Reference proteome</keyword>
<dbReference type="InterPro" id="IPR018392">
    <property type="entry name" value="LysM"/>
</dbReference>
<sequence>MKPGIPFGLKTKFNAKRAGTFLVLAIWLFVSLACARTAQSENDYAATALAQLLTAAVTPTVPGVESGSNIEQIPLPIQVTNTPIQPADPPDPQSSPTPSGGTSDPNPAPVILYNTQAGDTLKALAARFAVAPAEITSPSPIPSEGLFSPKQLLVIPNRLTETTPSLQLLPDSEIVFSPSAVNFDIQAFVLQSGGYLSTYREELSTGFLTGAQVIQRVAIENSVNPRVLLALLEYQSHWVYGQPNNLAQTDYPLGHTDYHAKGLYKQLSWAVQHLSIGYYGWRAGLITEISFKGAPQNTSARLAPTLNAGTVALQVLFAQLYNETQWGGALYSPNSFPELYERMFDNPWTRAQLVEPLYPPNLIQPKLELPFAVGKTWSLTGGPHSAWGPDGALAAIDFAPASSEHGCVVSTDWVRASASGLVVRSENGVVTLDLDGDGYEQTGWVLLYLHISRDARVAPGTWVDTNDQLGHPSCEGGVSTGTHTHMARKFNGEWILADGPIPFNLSGWIAHNGSKPYLGFLTRGDQTVTASQYGSFESRITRTQEVTEE</sequence>
<evidence type="ECO:0000313" key="3">
    <source>
        <dbReference type="EMBL" id="KPL91271.1"/>
    </source>
</evidence>
<dbReference type="PROSITE" id="PS51257">
    <property type="entry name" value="PROKAR_LIPOPROTEIN"/>
    <property type="match status" value="1"/>
</dbReference>
<dbReference type="Proteomes" id="UP000050501">
    <property type="component" value="Unassembled WGS sequence"/>
</dbReference>
<feature type="domain" description="LysM" evidence="2">
    <location>
        <begin position="111"/>
        <end position="155"/>
    </location>
</feature>
<reference evidence="3 4" key="1">
    <citation type="submission" date="2015-07" db="EMBL/GenBank/DDBJ databases">
        <title>Genome sequence of Levilinea saccharolytica DSM 16555.</title>
        <authorList>
            <person name="Hemp J."/>
            <person name="Ward L.M."/>
            <person name="Pace L.A."/>
            <person name="Fischer W.W."/>
        </authorList>
    </citation>
    <scope>NUCLEOTIDE SEQUENCE [LARGE SCALE GENOMIC DNA]</scope>
    <source>
        <strain evidence="3 4">KIBI-1</strain>
    </source>
</reference>
<organism evidence="3 4">
    <name type="scientific">Levilinea saccharolytica</name>
    <dbReference type="NCBI Taxonomy" id="229921"/>
    <lineage>
        <taxon>Bacteria</taxon>
        <taxon>Bacillati</taxon>
        <taxon>Chloroflexota</taxon>
        <taxon>Anaerolineae</taxon>
        <taxon>Anaerolineales</taxon>
        <taxon>Anaerolineaceae</taxon>
        <taxon>Levilinea</taxon>
    </lineage>
</organism>
<dbReference type="PROSITE" id="PS51782">
    <property type="entry name" value="LYSM"/>
    <property type="match status" value="1"/>
</dbReference>
<gene>
    <name evidence="3" type="ORF">ADN01_01440</name>
</gene>
<dbReference type="RefSeq" id="WP_075070857.1">
    <property type="nucleotide sequence ID" value="NZ_LGCM01000005.1"/>
</dbReference>
<feature type="compositionally biased region" description="Low complexity" evidence="1">
    <location>
        <begin position="96"/>
        <end position="105"/>
    </location>
</feature>
<dbReference type="Gene3D" id="2.70.70.10">
    <property type="entry name" value="Glucose Permease (Domain IIA)"/>
    <property type="match status" value="1"/>
</dbReference>
<accession>A0A0P6YGD6</accession>
<protein>
    <recommendedName>
        <fullName evidence="2">LysM domain-containing protein</fullName>
    </recommendedName>
</protein>
<comment type="caution">
    <text evidence="3">The sequence shown here is derived from an EMBL/GenBank/DDBJ whole genome shotgun (WGS) entry which is preliminary data.</text>
</comment>
<name>A0A0P6YGD6_9CHLR</name>
<dbReference type="AlphaFoldDB" id="A0A0P6YGD6"/>
<dbReference type="STRING" id="229921.ADN01_01440"/>
<feature type="region of interest" description="Disordered" evidence="1">
    <location>
        <begin position="80"/>
        <end position="109"/>
    </location>
</feature>
<evidence type="ECO:0000256" key="1">
    <source>
        <dbReference type="SAM" id="MobiDB-lite"/>
    </source>
</evidence>
<feature type="compositionally biased region" description="Pro residues" evidence="1">
    <location>
        <begin position="86"/>
        <end position="95"/>
    </location>
</feature>